<dbReference type="EMBL" id="JAQGDS010000007">
    <property type="protein sequence ID" value="KAJ6258951.1"/>
    <property type="molecule type" value="Genomic_DNA"/>
</dbReference>
<dbReference type="PANTHER" id="PTHR13282:SF6">
    <property type="entry name" value="PROTEIN FAM32A"/>
    <property type="match status" value="1"/>
</dbReference>
<feature type="compositionally biased region" description="Basic and acidic residues" evidence="1">
    <location>
        <begin position="33"/>
        <end position="46"/>
    </location>
</feature>
<dbReference type="Proteomes" id="UP001221413">
    <property type="component" value="Unassembled WGS sequence"/>
</dbReference>
<name>A0AAD6IV20_DREDA</name>
<comment type="caution">
    <text evidence="2">The sequence shown here is derived from an EMBL/GenBank/DDBJ whole genome shotgun (WGS) entry which is preliminary data.</text>
</comment>
<evidence type="ECO:0000313" key="3">
    <source>
        <dbReference type="Proteomes" id="UP001221413"/>
    </source>
</evidence>
<dbReference type="PANTHER" id="PTHR13282">
    <property type="entry name" value="PROTEIN FAM32A"/>
    <property type="match status" value="1"/>
</dbReference>
<feature type="compositionally biased region" description="Basic and acidic residues" evidence="1">
    <location>
        <begin position="73"/>
        <end position="85"/>
    </location>
</feature>
<accession>A0AAD6IV20</accession>
<feature type="region of interest" description="Disordered" evidence="1">
    <location>
        <begin position="1"/>
        <end position="87"/>
    </location>
</feature>
<gene>
    <name evidence="2" type="ORF">Dda_5846</name>
</gene>
<evidence type="ECO:0000313" key="2">
    <source>
        <dbReference type="EMBL" id="KAJ6258951.1"/>
    </source>
</evidence>
<sequence>MGRDDYSSSIGGSLRLKGSAGVSKPKKKKKSSKPKDDGKTDPESKQLETGTEGGDDAESSKAKVTEPPLPRYTKTEAERKFEEARKKKLDQVLLKEASKSHKEKVEEFNKYLSNLSEHHDMPRIGPG</sequence>
<dbReference type="Pfam" id="PF08555">
    <property type="entry name" value="FAM32A"/>
    <property type="match status" value="1"/>
</dbReference>
<protein>
    <recommendedName>
        <fullName evidence="4">DUF1754-domain-containing protein</fullName>
    </recommendedName>
</protein>
<proteinExistence type="predicted"/>
<reference evidence="2" key="1">
    <citation type="submission" date="2023-01" db="EMBL/GenBank/DDBJ databases">
        <title>The chitinases involved in constricting ring structure development in the nematode-trapping fungus Drechslerella dactyloides.</title>
        <authorList>
            <person name="Wang R."/>
            <person name="Zhang L."/>
            <person name="Tang P."/>
            <person name="Li S."/>
            <person name="Liang L."/>
        </authorList>
    </citation>
    <scope>NUCLEOTIDE SEQUENCE</scope>
    <source>
        <strain evidence="2">YMF1.00031</strain>
    </source>
</reference>
<keyword evidence="3" id="KW-1185">Reference proteome</keyword>
<dbReference type="GO" id="GO:0005730">
    <property type="term" value="C:nucleolus"/>
    <property type="evidence" value="ECO:0007669"/>
    <property type="project" value="TreeGrafter"/>
</dbReference>
<dbReference type="InterPro" id="IPR013865">
    <property type="entry name" value="FAM32A"/>
</dbReference>
<evidence type="ECO:0008006" key="4">
    <source>
        <dbReference type="Google" id="ProtNLM"/>
    </source>
</evidence>
<evidence type="ECO:0000256" key="1">
    <source>
        <dbReference type="SAM" id="MobiDB-lite"/>
    </source>
</evidence>
<organism evidence="2 3">
    <name type="scientific">Drechslerella dactyloides</name>
    <name type="common">Nematode-trapping fungus</name>
    <name type="synonym">Arthrobotrys dactyloides</name>
    <dbReference type="NCBI Taxonomy" id="74499"/>
    <lineage>
        <taxon>Eukaryota</taxon>
        <taxon>Fungi</taxon>
        <taxon>Dikarya</taxon>
        <taxon>Ascomycota</taxon>
        <taxon>Pezizomycotina</taxon>
        <taxon>Orbiliomycetes</taxon>
        <taxon>Orbiliales</taxon>
        <taxon>Orbiliaceae</taxon>
        <taxon>Drechslerella</taxon>
    </lineage>
</organism>
<dbReference type="AlphaFoldDB" id="A0AAD6IV20"/>